<keyword evidence="3" id="KW-1185">Reference proteome</keyword>
<reference evidence="2" key="1">
    <citation type="journal article" date="2013" name="Int. J. Syst. Evol. Microbiol.">
        <title>Aestuariibaculum suncheonense gen. nov., sp. nov., a marine bacterium of the family Flavobacteriaceae isolated from a tidal flat and emended descriptions of the genera Gaetbulibacter and Tamlana.</title>
        <authorList>
            <person name="Jeong S.H."/>
            <person name="Park M.S."/>
            <person name="Jin H.M."/>
            <person name="Lee K."/>
            <person name="Park W."/>
            <person name="Jeon C.O."/>
        </authorList>
    </citation>
    <scope>NUCLEOTIDE SEQUENCE</scope>
    <source>
        <strain evidence="2">SC17</strain>
    </source>
</reference>
<keyword evidence="1" id="KW-0732">Signal</keyword>
<evidence type="ECO:0000256" key="1">
    <source>
        <dbReference type="SAM" id="SignalP"/>
    </source>
</evidence>
<dbReference type="Gene3D" id="3.20.20.80">
    <property type="entry name" value="Glycosidases"/>
    <property type="match status" value="1"/>
</dbReference>
<dbReference type="RefSeq" id="WP_188215208.1">
    <property type="nucleotide sequence ID" value="NZ_BAABGH010000004.1"/>
</dbReference>
<organism evidence="2 3">
    <name type="scientific">Aestuariibaculum suncheonense</name>
    <dbReference type="NCBI Taxonomy" id="1028745"/>
    <lineage>
        <taxon>Bacteria</taxon>
        <taxon>Pseudomonadati</taxon>
        <taxon>Bacteroidota</taxon>
        <taxon>Flavobacteriia</taxon>
        <taxon>Flavobacteriales</taxon>
        <taxon>Flavobacteriaceae</taxon>
    </lineage>
</organism>
<sequence>MKKNVWSILLLGVITFILSSCSSGDDEPNKPSVDTKLTTKEYVPLTKGIIRNPGMGWTLYDAASVDEMADAGAYWAAQDQIARDYASCFYLRWRWSDMEPEEGKYAWEYDANFKALIQGALDRGLRLSFRVFVNGRDNLRPATPQFVFDAGAEGYEVAGANGGTNLTPYPDDPIFQEKFTNFVKAFAQEFDDPNKVDYVDGYNLGWWGEGHNIKFKNVANMENTFKWIINLYGNSFKKVPLIITIDSQVGLSLEKTYAYEGQGYSPRRDGYASYWFPESQKQLLRSFFPDRMVVAEAAYWGNNSITYANNTDQLYSWNSWADYYKQVVSEALSTHANYLDLRETVEASRYVRLAKDQVDLFIEKGGYRIYPQKVSYSESVAANKNLEIEHSWENIAQGVLPNNDRRWNFKYKVAFTLLNNQGTIVKKWISEKAEPSDWVNTGGATKYTESLSVSSVSSGTYKLALAIVDTTQGGNPAINLAVEQQLVVNGWLQIGNVEIE</sequence>
<accession>A0A8J6UAE0</accession>
<evidence type="ECO:0008006" key="4">
    <source>
        <dbReference type="Google" id="ProtNLM"/>
    </source>
</evidence>
<comment type="caution">
    <text evidence="2">The sequence shown here is derived from an EMBL/GenBank/DDBJ whole genome shotgun (WGS) entry which is preliminary data.</text>
</comment>
<name>A0A8J6UAE0_9FLAO</name>
<dbReference type="InterPro" id="IPR017853">
    <property type="entry name" value="GH"/>
</dbReference>
<dbReference type="PROSITE" id="PS51257">
    <property type="entry name" value="PROKAR_LIPOPROTEIN"/>
    <property type="match status" value="1"/>
</dbReference>
<evidence type="ECO:0000313" key="3">
    <source>
        <dbReference type="Proteomes" id="UP000602057"/>
    </source>
</evidence>
<feature type="chain" id="PRO_5035294737" description="DUF4832 domain-containing protein" evidence="1">
    <location>
        <begin position="26"/>
        <end position="500"/>
    </location>
</feature>
<proteinExistence type="predicted"/>
<dbReference type="EMBL" id="JACVXC010000001">
    <property type="protein sequence ID" value="MBD0834750.1"/>
    <property type="molecule type" value="Genomic_DNA"/>
</dbReference>
<dbReference type="SUPFAM" id="SSF51445">
    <property type="entry name" value="(Trans)glycosidases"/>
    <property type="match status" value="1"/>
</dbReference>
<dbReference type="Proteomes" id="UP000602057">
    <property type="component" value="Unassembled WGS sequence"/>
</dbReference>
<protein>
    <recommendedName>
        <fullName evidence="4">DUF4832 domain-containing protein</fullName>
    </recommendedName>
</protein>
<evidence type="ECO:0000313" key="2">
    <source>
        <dbReference type="EMBL" id="MBD0834750.1"/>
    </source>
</evidence>
<dbReference type="AlphaFoldDB" id="A0A8J6UAE0"/>
<reference evidence="2" key="2">
    <citation type="submission" date="2020-09" db="EMBL/GenBank/DDBJ databases">
        <authorList>
            <person name="Wu Z."/>
        </authorList>
    </citation>
    <scope>NUCLEOTIDE SEQUENCE</scope>
    <source>
        <strain evidence="2">SC17</strain>
    </source>
</reference>
<gene>
    <name evidence="2" type="ORF">ICJ84_04830</name>
</gene>
<feature type="signal peptide" evidence="1">
    <location>
        <begin position="1"/>
        <end position="25"/>
    </location>
</feature>